<feature type="domain" description="Peptidase M3A/M3B catalytic" evidence="7">
    <location>
        <begin position="280"/>
        <end position="522"/>
    </location>
</feature>
<comment type="similarity">
    <text evidence="6">Belongs to the peptidase M3 family.</text>
</comment>
<dbReference type="InterPro" id="IPR001567">
    <property type="entry name" value="Pept_M3A_M3B_dom"/>
</dbReference>
<comment type="caution">
    <text evidence="8">The sequence shown here is derived from an EMBL/GenBank/DDBJ whole genome shotgun (WGS) entry which is preliminary data.</text>
</comment>
<gene>
    <name evidence="8" type="ORF">PBV87_18535</name>
</gene>
<keyword evidence="1 6" id="KW-0645">Protease</keyword>
<accession>A0AA42DQY5</accession>
<comment type="cofactor">
    <cofactor evidence="6">
        <name>Zn(2+)</name>
        <dbReference type="ChEBI" id="CHEBI:29105"/>
    </cofactor>
    <text evidence="6">Binds 1 zinc ion.</text>
</comment>
<sequence>MNKIINKTAVGIICSTIIFPLIFPLGQRLPQVVEETKPVIDLTGLYSSNEAWEQSYKEVTKQINALTEYEGQLGDENKLSEYLKLNEEINKEIEKLHVYTILTTSIDQSNQESIAQKGKIQQLQTDYLQKEELLMQGLEDEEMEGEGDSFYMRIAAMLDQIDTVYEQILYADNDGMNEEDYSQKLQNRQYSLAALYNMEVSKEVIFGQTLGYDNIIAYLTDKQGVDEEVYEVAKKEVKKMKPLLERYIELSSNMNIHISPEEYTYAHVPQLVQEAYQIFGPTYTDIAKRAFEENWIDPFRAPHKSEGAFAIGTYTTHPYIVLNYEETPDGLATVAHELGHGIHYELSRNNQPYETWEADILAAEIASIAAEQSVYETIYQNAKTNEEKQTALVLKAESLFNTLFYQMTIAEFEEKAYKLVESGETLTAETLNRIWEEANKEYYEVNYSQDGDWAGISHIFENFYTFQYATDFVAAEAVVSELMNGNEEMQKKWIKFLQSGGEKAGYELTKEVLGIDLKKPQYYENVAAQFEACLDELEMIS</sequence>
<evidence type="ECO:0000313" key="8">
    <source>
        <dbReference type="EMBL" id="MDA3733481.1"/>
    </source>
</evidence>
<dbReference type="AlphaFoldDB" id="A0AA42DQY5"/>
<reference evidence="8" key="1">
    <citation type="journal article" date="2023" name="Int. J. Syst. Evol. Microbiol.">
        <title>&lt;i&gt;Holtiella tumoricola&lt;/i&gt; gen. nov. sp. nov., isolated from a human clinical sample.</title>
        <authorList>
            <person name="Allen-Vercoe E."/>
            <person name="Daigneault M.C."/>
            <person name="Vancuren S.J."/>
            <person name="Cochrane K."/>
            <person name="O'Neal L.L."/>
            <person name="Sankaranarayanan K."/>
            <person name="Lawson P.A."/>
        </authorList>
    </citation>
    <scope>NUCLEOTIDE SEQUENCE</scope>
    <source>
        <strain evidence="8">CC70A</strain>
    </source>
</reference>
<dbReference type="InterPro" id="IPR042088">
    <property type="entry name" value="OligoPept_F_C"/>
</dbReference>
<evidence type="ECO:0000256" key="6">
    <source>
        <dbReference type="RuleBase" id="RU003435"/>
    </source>
</evidence>
<evidence type="ECO:0000256" key="5">
    <source>
        <dbReference type="ARBA" id="ARBA00023049"/>
    </source>
</evidence>
<dbReference type="RefSeq" id="WP_271013298.1">
    <property type="nucleotide sequence ID" value="NZ_JAQIFT010000062.1"/>
</dbReference>
<dbReference type="SUPFAM" id="SSF55486">
    <property type="entry name" value="Metalloproteases ('zincins'), catalytic domain"/>
    <property type="match status" value="1"/>
</dbReference>
<evidence type="ECO:0000256" key="2">
    <source>
        <dbReference type="ARBA" id="ARBA00022723"/>
    </source>
</evidence>
<keyword evidence="2 6" id="KW-0479">Metal-binding</keyword>
<proteinExistence type="inferred from homology"/>
<dbReference type="Pfam" id="PF01432">
    <property type="entry name" value="Peptidase_M3"/>
    <property type="match status" value="1"/>
</dbReference>
<dbReference type="Proteomes" id="UP001169242">
    <property type="component" value="Unassembled WGS sequence"/>
</dbReference>
<keyword evidence="5 6" id="KW-0482">Metalloprotease</keyword>
<keyword evidence="4 6" id="KW-0862">Zinc</keyword>
<evidence type="ECO:0000256" key="1">
    <source>
        <dbReference type="ARBA" id="ARBA00022670"/>
    </source>
</evidence>
<evidence type="ECO:0000256" key="3">
    <source>
        <dbReference type="ARBA" id="ARBA00022801"/>
    </source>
</evidence>
<dbReference type="EMBL" id="JAQIFT010000062">
    <property type="protein sequence ID" value="MDA3733481.1"/>
    <property type="molecule type" value="Genomic_DNA"/>
</dbReference>
<dbReference type="GO" id="GO:0004222">
    <property type="term" value="F:metalloendopeptidase activity"/>
    <property type="evidence" value="ECO:0007669"/>
    <property type="project" value="InterPro"/>
</dbReference>
<evidence type="ECO:0000259" key="7">
    <source>
        <dbReference type="Pfam" id="PF01432"/>
    </source>
</evidence>
<protein>
    <submittedName>
        <fullName evidence="8">M3 family metallopeptidase</fullName>
    </submittedName>
</protein>
<organism evidence="8 9">
    <name type="scientific">Holtiella tumoricola</name>
    <dbReference type="NCBI Taxonomy" id="3018743"/>
    <lineage>
        <taxon>Bacteria</taxon>
        <taxon>Bacillati</taxon>
        <taxon>Bacillota</taxon>
        <taxon>Clostridia</taxon>
        <taxon>Lachnospirales</taxon>
        <taxon>Cellulosilyticaceae</taxon>
        <taxon>Holtiella</taxon>
    </lineage>
</organism>
<evidence type="ECO:0000313" key="9">
    <source>
        <dbReference type="Proteomes" id="UP001169242"/>
    </source>
</evidence>
<name>A0AA42DQY5_9FIRM</name>
<dbReference type="GO" id="GO:0006508">
    <property type="term" value="P:proteolysis"/>
    <property type="evidence" value="ECO:0007669"/>
    <property type="project" value="UniProtKB-KW"/>
</dbReference>
<evidence type="ECO:0000256" key="4">
    <source>
        <dbReference type="ARBA" id="ARBA00022833"/>
    </source>
</evidence>
<keyword evidence="9" id="KW-1185">Reference proteome</keyword>
<dbReference type="Gene3D" id="1.20.140.70">
    <property type="entry name" value="Oligopeptidase f, N-terminal domain"/>
    <property type="match status" value="1"/>
</dbReference>
<dbReference type="GO" id="GO:0046872">
    <property type="term" value="F:metal ion binding"/>
    <property type="evidence" value="ECO:0007669"/>
    <property type="project" value="UniProtKB-UniRule"/>
</dbReference>
<keyword evidence="3 6" id="KW-0378">Hydrolase</keyword>
<dbReference type="Gene3D" id="1.10.1370.20">
    <property type="entry name" value="Oligoendopeptidase f, C-terminal domain"/>
    <property type="match status" value="1"/>
</dbReference>